<proteinExistence type="predicted"/>
<dbReference type="OrthoDB" id="573392at2"/>
<sequence length="111" mass="12732">MTKRIYNHPLLKNIETETVEMFYNHHPLTCHVGESVASCLLANDIRTIRHHEDDNSPRGIFCNIGHCFECRAEIDGKKNIRTCLTPVQEGMSVISGHSLPHDVREWSENHV</sequence>
<accession>A0A380CVV1</accession>
<dbReference type="RefSeq" id="WP_021459392.1">
    <property type="nucleotide sequence ID" value="NZ_BKAV01000002.1"/>
</dbReference>
<keyword evidence="5" id="KW-1185">Reference proteome</keyword>
<dbReference type="InterPro" id="IPR042204">
    <property type="entry name" value="2Fe-2S-bd_N"/>
</dbReference>
<gene>
    <name evidence="3" type="ORF">NCTC12413_02649</name>
    <name evidence="2" type="ORF">SAR03_03980</name>
</gene>
<evidence type="ECO:0000256" key="1">
    <source>
        <dbReference type="ARBA" id="ARBA00023002"/>
    </source>
</evidence>
<dbReference type="Pfam" id="PF13510">
    <property type="entry name" value="Fer2_4"/>
    <property type="match status" value="1"/>
</dbReference>
<dbReference type="GO" id="GO:0051536">
    <property type="term" value="F:iron-sulfur cluster binding"/>
    <property type="evidence" value="ECO:0007669"/>
    <property type="project" value="InterPro"/>
</dbReference>
<dbReference type="EMBL" id="UGZE01000001">
    <property type="protein sequence ID" value="SUJ30114.1"/>
    <property type="molecule type" value="Genomic_DNA"/>
</dbReference>
<dbReference type="AlphaFoldDB" id="A0A380CVV1"/>
<evidence type="ECO:0000313" key="3">
    <source>
        <dbReference type="EMBL" id="SUJ30114.1"/>
    </source>
</evidence>
<dbReference type="Proteomes" id="UP000321598">
    <property type="component" value="Unassembled WGS sequence"/>
</dbReference>
<organism evidence="3 4">
    <name type="scientific">Staphylococcus arlettae</name>
    <dbReference type="NCBI Taxonomy" id="29378"/>
    <lineage>
        <taxon>Bacteria</taxon>
        <taxon>Bacillati</taxon>
        <taxon>Bacillota</taxon>
        <taxon>Bacilli</taxon>
        <taxon>Bacillales</taxon>
        <taxon>Staphylococcaceae</taxon>
        <taxon>Staphylococcus</taxon>
    </lineage>
</organism>
<name>A0A380CVV1_9STAP</name>
<dbReference type="SUPFAM" id="SSF54292">
    <property type="entry name" value="2Fe-2S ferredoxin-like"/>
    <property type="match status" value="1"/>
</dbReference>
<reference evidence="2 5" key="2">
    <citation type="submission" date="2019-07" db="EMBL/GenBank/DDBJ databases">
        <title>Whole genome shotgun sequence of Staphylococcus arlettae NBRC 109765.</title>
        <authorList>
            <person name="Hosoyama A."/>
            <person name="Uohara A."/>
            <person name="Ohji S."/>
            <person name="Ichikawa N."/>
        </authorList>
    </citation>
    <scope>NUCLEOTIDE SEQUENCE [LARGE SCALE GENOMIC DNA]</scope>
    <source>
        <strain evidence="2 5">NBRC 109765</strain>
    </source>
</reference>
<reference evidence="3 4" key="1">
    <citation type="submission" date="2018-06" db="EMBL/GenBank/DDBJ databases">
        <authorList>
            <consortium name="Pathogen Informatics"/>
            <person name="Doyle S."/>
        </authorList>
    </citation>
    <scope>NUCLEOTIDE SEQUENCE [LARGE SCALE GENOMIC DNA]</scope>
    <source>
        <strain evidence="3 4">NCTC12413</strain>
    </source>
</reference>
<protein>
    <submittedName>
        <fullName evidence="2">(2Fe-2S)-binding protein</fullName>
    </submittedName>
    <submittedName>
        <fullName evidence="3">Uncharacterized anaerobic dehydrogenase</fullName>
    </submittedName>
</protein>
<evidence type="ECO:0000313" key="5">
    <source>
        <dbReference type="Proteomes" id="UP000321598"/>
    </source>
</evidence>
<dbReference type="GO" id="GO:0016491">
    <property type="term" value="F:oxidoreductase activity"/>
    <property type="evidence" value="ECO:0007669"/>
    <property type="project" value="UniProtKB-KW"/>
</dbReference>
<dbReference type="EMBL" id="BKAV01000002">
    <property type="protein sequence ID" value="GEP99360.1"/>
    <property type="molecule type" value="Genomic_DNA"/>
</dbReference>
<evidence type="ECO:0000313" key="4">
    <source>
        <dbReference type="Proteomes" id="UP000254956"/>
    </source>
</evidence>
<keyword evidence="1" id="KW-0560">Oxidoreductase</keyword>
<dbReference type="InterPro" id="IPR036010">
    <property type="entry name" value="2Fe-2S_ferredoxin-like_sf"/>
</dbReference>
<dbReference type="Gene3D" id="3.10.20.440">
    <property type="entry name" value="2Fe-2S iron-sulphur cluster binding domain, sarcosine oxidase, alpha subunit, N-terminal domain"/>
    <property type="match status" value="1"/>
</dbReference>
<dbReference type="Proteomes" id="UP000254956">
    <property type="component" value="Unassembled WGS sequence"/>
</dbReference>
<evidence type="ECO:0000313" key="2">
    <source>
        <dbReference type="EMBL" id="GEP99360.1"/>
    </source>
</evidence>